<evidence type="ECO:0000256" key="4">
    <source>
        <dbReference type="ARBA" id="ARBA00022723"/>
    </source>
</evidence>
<proteinExistence type="inferred from homology"/>
<evidence type="ECO:0000256" key="10">
    <source>
        <dbReference type="ARBA" id="ARBA00023136"/>
    </source>
</evidence>
<evidence type="ECO:0000256" key="7">
    <source>
        <dbReference type="ARBA" id="ARBA00022833"/>
    </source>
</evidence>
<comment type="cofactor">
    <cofactor evidence="12 13">
        <name>Zn(2+)</name>
        <dbReference type="ChEBI" id="CHEBI:29105"/>
    </cofactor>
    <text evidence="12 13">Binds 1 zinc ion per subunit.</text>
</comment>
<protein>
    <submittedName>
        <fullName evidence="17">Peptidase M48, Ste24p</fullName>
    </submittedName>
</protein>
<keyword evidence="3 14" id="KW-0812">Transmembrane</keyword>
<evidence type="ECO:0000256" key="1">
    <source>
        <dbReference type="ARBA" id="ARBA00004477"/>
    </source>
</evidence>
<dbReference type="GO" id="GO:0071586">
    <property type="term" value="P:CAAX-box protein processing"/>
    <property type="evidence" value="ECO:0007669"/>
    <property type="project" value="InterPro"/>
</dbReference>
<comment type="similarity">
    <text evidence="13">Belongs to the peptidase M48 family.</text>
</comment>
<dbReference type="InterPro" id="IPR001915">
    <property type="entry name" value="Peptidase_M48"/>
</dbReference>
<dbReference type="Gene3D" id="3.30.2010.10">
    <property type="entry name" value="Metalloproteases ('zincins'), catalytic domain"/>
    <property type="match status" value="1"/>
</dbReference>
<feature type="transmembrane region" description="Helical" evidence="14">
    <location>
        <begin position="176"/>
        <end position="196"/>
    </location>
</feature>
<dbReference type="OrthoDB" id="9781930at2"/>
<evidence type="ECO:0000256" key="8">
    <source>
        <dbReference type="ARBA" id="ARBA00022989"/>
    </source>
</evidence>
<dbReference type="PANTHER" id="PTHR10120">
    <property type="entry name" value="CAAX PRENYL PROTEASE 1"/>
    <property type="match status" value="1"/>
</dbReference>
<feature type="transmembrane region" description="Helical" evidence="14">
    <location>
        <begin position="6"/>
        <end position="26"/>
    </location>
</feature>
<dbReference type="InterPro" id="IPR027057">
    <property type="entry name" value="CAXX_Prtase_1"/>
</dbReference>
<dbReference type="FunFam" id="3.30.2010.10:FF:000002">
    <property type="entry name" value="CAAX prenyl protease"/>
    <property type="match status" value="1"/>
</dbReference>
<feature type="transmembrane region" description="Helical" evidence="14">
    <location>
        <begin position="148"/>
        <end position="170"/>
    </location>
</feature>
<feature type="active site" evidence="11">
    <location>
        <position position="280"/>
    </location>
</feature>
<accession>A5CWK7</accession>
<keyword evidence="9 13" id="KW-0482">Metalloprotease</keyword>
<evidence type="ECO:0000313" key="18">
    <source>
        <dbReference type="Proteomes" id="UP000000247"/>
    </source>
</evidence>
<feature type="transmembrane region" description="Helical" evidence="14">
    <location>
        <begin position="293"/>
        <end position="311"/>
    </location>
</feature>
<evidence type="ECO:0000256" key="11">
    <source>
        <dbReference type="PIRSR" id="PIRSR627057-1"/>
    </source>
</evidence>
<gene>
    <name evidence="17" type="ordered locus">COSY_0541</name>
</gene>
<feature type="active site" description="Proton donor" evidence="11">
    <location>
        <position position="361"/>
    </location>
</feature>
<comment type="subcellular location">
    <subcellularLocation>
        <location evidence="1">Endoplasmic reticulum membrane</location>
        <topology evidence="1">Multi-pass membrane protein</topology>
    </subcellularLocation>
</comment>
<evidence type="ECO:0000256" key="9">
    <source>
        <dbReference type="ARBA" id="ARBA00023049"/>
    </source>
</evidence>
<evidence type="ECO:0000256" key="14">
    <source>
        <dbReference type="SAM" id="Phobius"/>
    </source>
</evidence>
<keyword evidence="10 14" id="KW-0472">Membrane</keyword>
<evidence type="ECO:0000259" key="16">
    <source>
        <dbReference type="Pfam" id="PF16491"/>
    </source>
</evidence>
<dbReference type="KEGG" id="vok:COSY_0541"/>
<dbReference type="AlphaFoldDB" id="A5CWK7"/>
<dbReference type="EMBL" id="AP009247">
    <property type="protein sequence ID" value="BAF61659.1"/>
    <property type="molecule type" value="Genomic_DNA"/>
</dbReference>
<organism evidence="17 18">
    <name type="scientific">Vesicomyosocius okutanii subsp. Calyptogena okutanii (strain HA)</name>
    <dbReference type="NCBI Taxonomy" id="412965"/>
    <lineage>
        <taxon>Bacteria</taxon>
        <taxon>Pseudomonadati</taxon>
        <taxon>Pseudomonadota</taxon>
        <taxon>Gammaproteobacteria</taxon>
        <taxon>Candidatus Pseudothioglobaceae</taxon>
        <taxon>Candidatus Vesicomyidisocius</taxon>
    </lineage>
</organism>
<feature type="transmembrane region" description="Helical" evidence="14">
    <location>
        <begin position="331"/>
        <end position="352"/>
    </location>
</feature>
<feature type="transmembrane region" description="Helical" evidence="14">
    <location>
        <begin position="70"/>
        <end position="89"/>
    </location>
</feature>
<keyword evidence="5 13" id="KW-0378">Hydrolase</keyword>
<feature type="binding site" evidence="12">
    <location>
        <position position="357"/>
    </location>
    <ligand>
        <name>Zn(2+)</name>
        <dbReference type="ChEBI" id="CHEBI:29105"/>
        <note>catalytic</note>
    </ligand>
</feature>
<feature type="domain" description="CAAX prenyl protease 1 N-terminal" evidence="16">
    <location>
        <begin position="36"/>
        <end position="206"/>
    </location>
</feature>
<sequence length="415" mass="48119">MTSDLFTLIFLIAIFIYMTILLWLNIRQNKAIIQSFDKVPNEFRKEITLKDHQKATEYTQAKLKLNHFEVIFSTTILLLWTLGGGLDYLDNIWQEQTDNILYAGVGFIVSLIMLGSLIDLPFSVYRTFILEQKFGFNQTNIKTFITDLLKGALLVLVIGLPLIYAILYLMDTMSEYWWFYVWLVLIVFSLLIFWLYPTYIAPIFNQFKPLDNIELKTKINNLLERTGFRSDGIFVMNGSKRSSHANAYFTGIGKNKRIVFFDTLIKNMSDNEVQAILAHELGHCHHRHVIKHMISSFITSLLGLALLSYLINQNWFFHGLGISHPSNHSALILFTLTIPVFSFLITPINNYLSRKYEFEADVFATKHTNANDLVSSLVKLYRDNAIILAPDYMYSYFHDSHPSALIRINQIKTYK</sequence>
<feature type="transmembrane region" description="Helical" evidence="14">
    <location>
        <begin position="101"/>
        <end position="128"/>
    </location>
</feature>
<dbReference type="STRING" id="412965.COSY_0541"/>
<keyword evidence="4 12" id="KW-0479">Metal-binding</keyword>
<keyword evidence="18" id="KW-1185">Reference proteome</keyword>
<evidence type="ECO:0000256" key="13">
    <source>
        <dbReference type="RuleBase" id="RU003983"/>
    </source>
</evidence>
<feature type="binding site" evidence="12">
    <location>
        <position position="283"/>
    </location>
    <ligand>
        <name>Zn(2+)</name>
        <dbReference type="ChEBI" id="CHEBI:29105"/>
        <note>catalytic</note>
    </ligand>
</feature>
<evidence type="ECO:0000259" key="15">
    <source>
        <dbReference type="Pfam" id="PF01435"/>
    </source>
</evidence>
<evidence type="ECO:0000256" key="6">
    <source>
        <dbReference type="ARBA" id="ARBA00022824"/>
    </source>
</evidence>
<keyword evidence="7 12" id="KW-0862">Zinc</keyword>
<evidence type="ECO:0000256" key="5">
    <source>
        <dbReference type="ARBA" id="ARBA00022801"/>
    </source>
</evidence>
<feature type="domain" description="Peptidase M48" evidence="15">
    <location>
        <begin position="210"/>
        <end position="413"/>
    </location>
</feature>
<keyword evidence="6" id="KW-0256">Endoplasmic reticulum</keyword>
<feature type="binding site" evidence="12">
    <location>
        <position position="279"/>
    </location>
    <ligand>
        <name>Zn(2+)</name>
        <dbReference type="ChEBI" id="CHEBI:29105"/>
        <note>catalytic</note>
    </ligand>
</feature>
<dbReference type="RefSeq" id="WP_011929929.1">
    <property type="nucleotide sequence ID" value="NC_009465.1"/>
</dbReference>
<reference evidence="18" key="1">
    <citation type="journal article" date="2007" name="Curr. Biol.">
        <title>Reduced genome of the thioautotrophic intracellular symbiont in a deep-sea clam, Calyptogena okutanii.</title>
        <authorList>
            <person name="Kuwahara H."/>
            <person name="Yoshida T."/>
            <person name="Takaki Y."/>
            <person name="Shimamura S."/>
            <person name="Nishi S."/>
            <person name="Harada M."/>
            <person name="Matsuyama K."/>
            <person name="Takishita K."/>
            <person name="Kawato M."/>
            <person name="Uematsu K."/>
            <person name="Fujiwara Y."/>
            <person name="Sato T."/>
            <person name="Kato C."/>
            <person name="Kitagawa M."/>
            <person name="Kato I."/>
            <person name="Maruyama T."/>
        </authorList>
    </citation>
    <scope>NUCLEOTIDE SEQUENCE [LARGE SCALE GENOMIC DNA]</scope>
    <source>
        <strain evidence="18">HA</strain>
    </source>
</reference>
<dbReference type="CDD" id="cd07343">
    <property type="entry name" value="M48A_Zmpste24p_like"/>
    <property type="match status" value="1"/>
</dbReference>
<keyword evidence="2 13" id="KW-0645">Protease</keyword>
<dbReference type="eggNOG" id="COG0501">
    <property type="taxonomic scope" value="Bacteria"/>
</dbReference>
<evidence type="ECO:0000256" key="12">
    <source>
        <dbReference type="PIRSR" id="PIRSR627057-2"/>
    </source>
</evidence>
<dbReference type="Proteomes" id="UP000000247">
    <property type="component" value="Chromosome"/>
</dbReference>
<dbReference type="GO" id="GO:0004222">
    <property type="term" value="F:metalloendopeptidase activity"/>
    <property type="evidence" value="ECO:0007669"/>
    <property type="project" value="InterPro"/>
</dbReference>
<evidence type="ECO:0000256" key="2">
    <source>
        <dbReference type="ARBA" id="ARBA00022670"/>
    </source>
</evidence>
<dbReference type="InterPro" id="IPR032456">
    <property type="entry name" value="Peptidase_M48_N"/>
</dbReference>
<dbReference type="GO" id="GO:0046872">
    <property type="term" value="F:metal ion binding"/>
    <property type="evidence" value="ECO:0007669"/>
    <property type="project" value="UniProtKB-KW"/>
</dbReference>
<evidence type="ECO:0000313" key="17">
    <source>
        <dbReference type="EMBL" id="BAF61659.1"/>
    </source>
</evidence>
<dbReference type="HOGENOM" id="CLU_025947_1_0_6"/>
<dbReference type="Pfam" id="PF16491">
    <property type="entry name" value="Peptidase_M48_N"/>
    <property type="match status" value="1"/>
</dbReference>
<name>A5CWK7_VESOH</name>
<dbReference type="Pfam" id="PF01435">
    <property type="entry name" value="Peptidase_M48"/>
    <property type="match status" value="1"/>
</dbReference>
<keyword evidence="8 14" id="KW-1133">Transmembrane helix</keyword>
<evidence type="ECO:0000256" key="3">
    <source>
        <dbReference type="ARBA" id="ARBA00022692"/>
    </source>
</evidence>